<organism evidence="1 2">
    <name type="scientific">Allomesorhizobium camelthorni</name>
    <dbReference type="NCBI Taxonomy" id="475069"/>
    <lineage>
        <taxon>Bacteria</taxon>
        <taxon>Pseudomonadati</taxon>
        <taxon>Pseudomonadota</taxon>
        <taxon>Alphaproteobacteria</taxon>
        <taxon>Hyphomicrobiales</taxon>
        <taxon>Phyllobacteriaceae</taxon>
        <taxon>Allomesorhizobium</taxon>
    </lineage>
</organism>
<evidence type="ECO:0000313" key="2">
    <source>
        <dbReference type="Proteomes" id="UP001642900"/>
    </source>
</evidence>
<proteinExistence type="predicted"/>
<keyword evidence="2" id="KW-1185">Reference proteome</keyword>
<dbReference type="EMBL" id="JAAKZF010000006">
    <property type="protein sequence ID" value="NGO51007.1"/>
    <property type="molecule type" value="Genomic_DNA"/>
</dbReference>
<accession>A0A6G4WA56</accession>
<reference evidence="1 2" key="1">
    <citation type="submission" date="2020-02" db="EMBL/GenBank/DDBJ databases">
        <title>Genome sequence of strain CCNWXJ40-4.</title>
        <authorList>
            <person name="Gao J."/>
            <person name="Sun J."/>
        </authorList>
    </citation>
    <scope>NUCLEOTIDE SEQUENCE [LARGE SCALE GENOMIC DNA]</scope>
    <source>
        <strain evidence="1 2">CCNWXJ 40-4</strain>
    </source>
</reference>
<gene>
    <name evidence="1" type="ORF">G6N73_07410</name>
</gene>
<sequence length="241" mass="26677">MILGSAPSSAKPAGFDPASYQVVTVNASQAKLDKWGVDKPAATFIHFYNIEGGSENARAVRHVLAGRRTGELYVIRWTLGLEALQRGLAAFDYRYDRLHQISKYHRMALHLAIMRRLNEEEDNSVKFSNGLTAVFYALASGAPSVILSGINPHSAGHFYNGAGARRLHAETDLVLIEELRRRGAPIFTADPDVARMTGLDLWSAKSDVYATATGGLLKLMREQIDGYGRARDRKTDPRRYT</sequence>
<name>A0A6G4WA56_9HYPH</name>
<dbReference type="Proteomes" id="UP001642900">
    <property type="component" value="Unassembled WGS sequence"/>
</dbReference>
<evidence type="ECO:0000313" key="1">
    <source>
        <dbReference type="EMBL" id="NGO51007.1"/>
    </source>
</evidence>
<comment type="caution">
    <text evidence="1">The sequence shown here is derived from an EMBL/GenBank/DDBJ whole genome shotgun (WGS) entry which is preliminary data.</text>
</comment>
<protein>
    <submittedName>
        <fullName evidence="1">Membrane-anchored protein</fullName>
    </submittedName>
</protein>
<dbReference type="AlphaFoldDB" id="A0A6G4WA56"/>